<dbReference type="EMBL" id="QYAD01000001">
    <property type="protein sequence ID" value="MBL3688395.1"/>
    <property type="molecule type" value="Genomic_DNA"/>
</dbReference>
<evidence type="ECO:0000313" key="3">
    <source>
        <dbReference type="Proteomes" id="UP001646141"/>
    </source>
</evidence>
<feature type="transmembrane region" description="Helical" evidence="1">
    <location>
        <begin position="74"/>
        <end position="92"/>
    </location>
</feature>
<feature type="transmembrane region" description="Helical" evidence="1">
    <location>
        <begin position="365"/>
        <end position="385"/>
    </location>
</feature>
<dbReference type="Proteomes" id="UP001646141">
    <property type="component" value="Unassembled WGS sequence"/>
</dbReference>
<comment type="caution">
    <text evidence="2">The sequence shown here is derived from an EMBL/GenBank/DDBJ whole genome shotgun (WGS) entry which is preliminary data.</text>
</comment>
<feature type="transmembrane region" description="Helical" evidence="1">
    <location>
        <begin position="130"/>
        <end position="156"/>
    </location>
</feature>
<accession>A0ABS1SJP5</accession>
<sequence>MSRTERRQAAAAGILILAIGLSVRFPITSVSPLLPEIGARYGLSAGGLAILSSLPVLMFGVASPFAPLLVRRLGLARAITVLLALLATATLLRPVSAPLLFTGVILGGMTIALLGVLAPQVIRQALSRRGGFWTGVYTTSFGVSAAAGAGLTVPLFHLLDDRVAPALAAWGIPLLIALGLSLGLGSALGSSASSGQQHPAQSFRGLLRTPGIWAVTGFFGCQALIYFALTAWLPTIAIDRGMSPSESGMLLAWLSIAGLPASLIAPTLASRPRLRTPLIVGVAALSAVSLLGLAYGPISLAPLVVAALGIAQSGAFGLAIALIVFTAPSATATASFSAVSQGVGYAFAATGPLLLGFLSQAGIPWSAALLVLFAVAVIELGFGIAGSRASLRRGTEPPPST</sequence>
<feature type="transmembrane region" description="Helical" evidence="1">
    <location>
        <begin position="40"/>
        <end position="62"/>
    </location>
</feature>
<feature type="transmembrane region" description="Helical" evidence="1">
    <location>
        <begin position="98"/>
        <end position="118"/>
    </location>
</feature>
<feature type="transmembrane region" description="Helical" evidence="1">
    <location>
        <begin position="338"/>
        <end position="359"/>
    </location>
</feature>
<dbReference type="Gene3D" id="1.20.1250.20">
    <property type="entry name" value="MFS general substrate transporter like domains"/>
    <property type="match status" value="1"/>
</dbReference>
<dbReference type="InterPro" id="IPR052524">
    <property type="entry name" value="MFS_Cyanate_Porter"/>
</dbReference>
<dbReference type="PANTHER" id="PTHR23523">
    <property type="match status" value="1"/>
</dbReference>
<dbReference type="RefSeq" id="WP_202380452.1">
    <property type="nucleotide sequence ID" value="NZ_BAAAMA010000003.1"/>
</dbReference>
<feature type="transmembrane region" description="Helical" evidence="1">
    <location>
        <begin position="304"/>
        <end position="326"/>
    </location>
</feature>
<evidence type="ECO:0000256" key="1">
    <source>
        <dbReference type="SAM" id="Phobius"/>
    </source>
</evidence>
<dbReference type="PANTHER" id="PTHR23523:SF2">
    <property type="entry name" value="2-NITROIMIDAZOLE TRANSPORTER"/>
    <property type="match status" value="1"/>
</dbReference>
<evidence type="ECO:0000313" key="2">
    <source>
        <dbReference type="EMBL" id="MBL3688395.1"/>
    </source>
</evidence>
<keyword evidence="1" id="KW-1133">Transmembrane helix</keyword>
<dbReference type="InterPro" id="IPR011701">
    <property type="entry name" value="MFS"/>
</dbReference>
<gene>
    <name evidence="2" type="ORF">D3226_00255</name>
</gene>
<dbReference type="InterPro" id="IPR036259">
    <property type="entry name" value="MFS_trans_sf"/>
</dbReference>
<feature type="transmembrane region" description="Helical" evidence="1">
    <location>
        <begin position="168"/>
        <end position="189"/>
    </location>
</feature>
<keyword evidence="3" id="KW-1185">Reference proteome</keyword>
<organism evidence="2 3">
    <name type="scientific">Leucobacter chromiireducens subsp. chromiireducens</name>
    <dbReference type="NCBI Taxonomy" id="660067"/>
    <lineage>
        <taxon>Bacteria</taxon>
        <taxon>Bacillati</taxon>
        <taxon>Actinomycetota</taxon>
        <taxon>Actinomycetes</taxon>
        <taxon>Micrococcales</taxon>
        <taxon>Microbacteriaceae</taxon>
        <taxon>Leucobacter</taxon>
    </lineage>
</organism>
<feature type="transmembrane region" description="Helical" evidence="1">
    <location>
        <begin position="249"/>
        <end position="269"/>
    </location>
</feature>
<keyword evidence="1" id="KW-0812">Transmembrane</keyword>
<proteinExistence type="predicted"/>
<dbReference type="Pfam" id="PF07690">
    <property type="entry name" value="MFS_1"/>
    <property type="match status" value="1"/>
</dbReference>
<name>A0ABS1SJP5_9MICO</name>
<feature type="transmembrane region" description="Helical" evidence="1">
    <location>
        <begin position="210"/>
        <end position="229"/>
    </location>
</feature>
<protein>
    <submittedName>
        <fullName evidence="2">MFS transporter</fullName>
    </submittedName>
</protein>
<keyword evidence="1" id="KW-0472">Membrane</keyword>
<reference evidence="2 3" key="1">
    <citation type="submission" date="2018-09" db="EMBL/GenBank/DDBJ databases">
        <title>Comparative genomics of Leucobacter spp.</title>
        <authorList>
            <person name="Reis A.C."/>
            <person name="Kolvenbach B.A."/>
            <person name="Corvini P.F.X."/>
            <person name="Nunes O.C."/>
        </authorList>
    </citation>
    <scope>NUCLEOTIDE SEQUENCE [LARGE SCALE GENOMIC DNA]</scope>
    <source>
        <strain evidence="2 3">L-1</strain>
    </source>
</reference>
<dbReference type="SUPFAM" id="SSF103473">
    <property type="entry name" value="MFS general substrate transporter"/>
    <property type="match status" value="1"/>
</dbReference>
<feature type="transmembrane region" description="Helical" evidence="1">
    <location>
        <begin position="278"/>
        <end position="298"/>
    </location>
</feature>